<dbReference type="GeneID" id="2910607"/>
<dbReference type="KEGG" id="yli:2910607"/>
<accession>A0A1D8NE97</accession>
<gene>
    <name evidence="5" type="ORF">YALI1_D14866g</name>
</gene>
<dbReference type="Pfam" id="PF01926">
    <property type="entry name" value="MMR_HSR1"/>
    <property type="match status" value="1"/>
</dbReference>
<evidence type="ECO:0000313" key="6">
    <source>
        <dbReference type="Proteomes" id="UP000182444"/>
    </source>
</evidence>
<dbReference type="GO" id="GO:0005525">
    <property type="term" value="F:GTP binding"/>
    <property type="evidence" value="ECO:0007669"/>
    <property type="project" value="InterPro"/>
</dbReference>
<evidence type="ECO:0000259" key="4">
    <source>
        <dbReference type="Pfam" id="PF01926"/>
    </source>
</evidence>
<dbReference type="Proteomes" id="UP000182444">
    <property type="component" value="Chromosome 1D"/>
</dbReference>
<sequence length="736" mass="83692">MRLARKTLLRPRVGTFRVNTAPLLCKHLHTVSKTTTVTSLRAPTLITSSCTTTTAPSRHLSTSSSVEEQTECASCNTPFHTEDRDQPGFFVEPKKVNIKQETDRFNSLIDNMSAENLEFLAREQNLVSNDEPFDVFEAKKYYTQKVKLKGEGPRVCLRCHELQRNNIDERVPFVNQVREAYELKEDIRKYNQEILDMISAEADTATVFLTCSIHDFPANVPIFLRKRRNLKLILTKAEGVIYVPQINSVNVQLWAAAQMQSLGFKMSADNVHFFSAEHDKSGGHHQFSMYDLQHEKNAFIVGYPNTGKTSLFNVLTEAKFSKDANELRYALPKNRRELKKWKNTSWHPEQTLMPCTRKMGMGRITDMPAFKRANSPWSLVDPTNNSYLTDKMILTDNARKFAGSDIHIKRNQVALVSGLFGVETTPDSELLVWTSIPGKNCLAKHTNAAKANFVCRKGKDHGRAQYNLLDMGKEDLPQLAELGTVSFDKEDGVGVEVAFEGAGFARIKRTGSKEHGSPKAVIWGFPGQVFAFRQPLCEIMLNNDMTVKGFFGLKDPNWKSNRQPMFNYKVDFQPTGNVEQLGGSESNMYRVKEGAFTQFSQEQLMRAKRVDPKTAKAFKVQQELKLKNRSRAPDGDEFLSPDDLEIMDKANERIRQKKGTSKKGDKKAQGLIWTKVGSSKNIKSWKWLTPEEAEKHAHNQDPNCMWFKQKHGDQTFEEVIAKYKKRGNRLNSGGRR</sequence>
<evidence type="ECO:0000313" key="5">
    <source>
        <dbReference type="EMBL" id="AOW03948.1"/>
    </source>
</evidence>
<evidence type="ECO:0000256" key="1">
    <source>
        <dbReference type="ARBA" id="ARBA00018901"/>
    </source>
</evidence>
<organism evidence="5 6">
    <name type="scientific">Yarrowia lipolytica</name>
    <name type="common">Candida lipolytica</name>
    <dbReference type="NCBI Taxonomy" id="4952"/>
    <lineage>
        <taxon>Eukaryota</taxon>
        <taxon>Fungi</taxon>
        <taxon>Dikarya</taxon>
        <taxon>Ascomycota</taxon>
        <taxon>Saccharomycotina</taxon>
        <taxon>Dipodascomycetes</taxon>
        <taxon>Dipodascales</taxon>
        <taxon>Dipodascales incertae sedis</taxon>
        <taxon>Yarrowia</taxon>
    </lineage>
</organism>
<dbReference type="RefSeq" id="XP_502724.3">
    <property type="nucleotide sequence ID" value="XM_502724.3"/>
</dbReference>
<feature type="domain" description="G" evidence="4">
    <location>
        <begin position="299"/>
        <end position="343"/>
    </location>
</feature>
<dbReference type="GO" id="GO:0005739">
    <property type="term" value="C:mitochondrion"/>
    <property type="evidence" value="ECO:0007669"/>
    <property type="project" value="TreeGrafter"/>
</dbReference>
<protein>
    <recommendedName>
        <fullName evidence="1">Genetic interactor of prohibitins 3, mitochondrial</fullName>
    </recommendedName>
    <alternativeName>
        <fullName evidence="3">Found in mitochondrial proteome protein 38</fullName>
    </alternativeName>
</protein>
<keyword evidence="2" id="KW-0809">Transit peptide</keyword>
<proteinExistence type="predicted"/>
<dbReference type="VEuPathDB" id="FungiDB:YALI0_D11990g"/>
<evidence type="ECO:0000256" key="2">
    <source>
        <dbReference type="ARBA" id="ARBA00022946"/>
    </source>
</evidence>
<dbReference type="PANTHER" id="PTHR46434">
    <property type="entry name" value="GENETIC INTERACTOR OF PROHIBITINS 3, MITOCHONDRIAL"/>
    <property type="match status" value="1"/>
</dbReference>
<name>A0A1D8NE97_YARLL</name>
<evidence type="ECO:0000256" key="3">
    <source>
        <dbReference type="ARBA" id="ARBA00031834"/>
    </source>
</evidence>
<dbReference type="AlphaFoldDB" id="A0A1D8NE97"/>
<dbReference type="EMBL" id="CP017556">
    <property type="protein sequence ID" value="AOW03948.1"/>
    <property type="molecule type" value="Genomic_DNA"/>
</dbReference>
<dbReference type="Gene3D" id="3.40.50.300">
    <property type="entry name" value="P-loop containing nucleotide triphosphate hydrolases"/>
    <property type="match status" value="1"/>
</dbReference>
<reference evidence="5 6" key="1">
    <citation type="journal article" date="2016" name="PLoS ONE">
        <title>Sequence Assembly of Yarrowia lipolytica Strain W29/CLIB89 Shows Transposable Element Diversity.</title>
        <authorList>
            <person name="Magnan C."/>
            <person name="Yu J."/>
            <person name="Chang I."/>
            <person name="Jahn E."/>
            <person name="Kanomata Y."/>
            <person name="Wu J."/>
            <person name="Zeller M."/>
            <person name="Oakes M."/>
            <person name="Baldi P."/>
            <person name="Sandmeyer S."/>
        </authorList>
    </citation>
    <scope>NUCLEOTIDE SEQUENCE [LARGE SCALE GENOMIC DNA]</scope>
    <source>
        <strain evidence="6">CLIB89(W29)</strain>
    </source>
</reference>
<dbReference type="InterPro" id="IPR006073">
    <property type="entry name" value="GTP-bd"/>
</dbReference>
<dbReference type="InterPro" id="IPR050896">
    <property type="entry name" value="Mito_lipid_metab_GTPase"/>
</dbReference>
<dbReference type="PANTHER" id="PTHR46434:SF1">
    <property type="entry name" value="GENETIC INTERACTOR OF PROHIBITINS 3, MITOCHONDRIAL"/>
    <property type="match status" value="1"/>
</dbReference>
<dbReference type="InterPro" id="IPR027417">
    <property type="entry name" value="P-loop_NTPase"/>
</dbReference>
<dbReference type="VEuPathDB" id="FungiDB:YALI1_D14866g"/>
<dbReference type="SUPFAM" id="SSF52540">
    <property type="entry name" value="P-loop containing nucleoside triphosphate hydrolases"/>
    <property type="match status" value="1"/>
</dbReference>